<evidence type="ECO:0000313" key="1">
    <source>
        <dbReference type="EMBL" id="KAK4118800.1"/>
    </source>
</evidence>
<organism evidence="1 2">
    <name type="scientific">Parathielavia appendiculata</name>
    <dbReference type="NCBI Taxonomy" id="2587402"/>
    <lineage>
        <taxon>Eukaryota</taxon>
        <taxon>Fungi</taxon>
        <taxon>Dikarya</taxon>
        <taxon>Ascomycota</taxon>
        <taxon>Pezizomycotina</taxon>
        <taxon>Sordariomycetes</taxon>
        <taxon>Sordariomycetidae</taxon>
        <taxon>Sordariales</taxon>
        <taxon>Chaetomiaceae</taxon>
        <taxon>Parathielavia</taxon>
    </lineage>
</organism>
<comment type="caution">
    <text evidence="1">The sequence shown here is derived from an EMBL/GenBank/DDBJ whole genome shotgun (WGS) entry which is preliminary data.</text>
</comment>
<reference evidence="1" key="1">
    <citation type="journal article" date="2023" name="Mol. Phylogenet. Evol.">
        <title>Genome-scale phylogeny and comparative genomics of the fungal order Sordariales.</title>
        <authorList>
            <person name="Hensen N."/>
            <person name="Bonometti L."/>
            <person name="Westerberg I."/>
            <person name="Brannstrom I.O."/>
            <person name="Guillou S."/>
            <person name="Cros-Aarteil S."/>
            <person name="Calhoun S."/>
            <person name="Haridas S."/>
            <person name="Kuo A."/>
            <person name="Mondo S."/>
            <person name="Pangilinan J."/>
            <person name="Riley R."/>
            <person name="LaButti K."/>
            <person name="Andreopoulos B."/>
            <person name="Lipzen A."/>
            <person name="Chen C."/>
            <person name="Yan M."/>
            <person name="Daum C."/>
            <person name="Ng V."/>
            <person name="Clum A."/>
            <person name="Steindorff A."/>
            <person name="Ohm R.A."/>
            <person name="Martin F."/>
            <person name="Silar P."/>
            <person name="Natvig D.O."/>
            <person name="Lalanne C."/>
            <person name="Gautier V."/>
            <person name="Ament-Velasquez S.L."/>
            <person name="Kruys A."/>
            <person name="Hutchinson M.I."/>
            <person name="Powell A.J."/>
            <person name="Barry K."/>
            <person name="Miller A.N."/>
            <person name="Grigoriev I.V."/>
            <person name="Debuchy R."/>
            <person name="Gladieux P."/>
            <person name="Hiltunen Thoren M."/>
            <person name="Johannesson H."/>
        </authorList>
    </citation>
    <scope>NUCLEOTIDE SEQUENCE</scope>
    <source>
        <strain evidence="1">CBS 731.68</strain>
    </source>
</reference>
<sequence>MNPLLPQPNRPGHLFTYVAALPVKRIPVVASRFTIKKPQNQISFLMQAVGDGVPEHEACAKCAGRIGVYRKACVVVRDPEVVEITGGGCANCWYSRQGSICTFRSPTPTQQQSAHTTVSARETHIPVPRIPAPFQPVTRLPDLPVQAPAPLHPSYVAALAAGAVAASPTPVMASNATLADPASLLRDNKIRAWESRYAKMNIRQPAACP</sequence>
<keyword evidence="2" id="KW-1185">Reference proteome</keyword>
<name>A0AAN6TQH2_9PEZI</name>
<dbReference type="InterPro" id="IPR022190">
    <property type="entry name" value="DUF3716"/>
</dbReference>
<dbReference type="EMBL" id="MU853259">
    <property type="protein sequence ID" value="KAK4118800.1"/>
    <property type="molecule type" value="Genomic_DNA"/>
</dbReference>
<dbReference type="RefSeq" id="XP_062642573.1">
    <property type="nucleotide sequence ID" value="XM_062794050.1"/>
</dbReference>
<accession>A0AAN6TQH2</accession>
<dbReference type="Proteomes" id="UP001302602">
    <property type="component" value="Unassembled WGS sequence"/>
</dbReference>
<protein>
    <submittedName>
        <fullName evidence="1">Uncharacterized protein</fullName>
    </submittedName>
</protein>
<reference evidence="1" key="2">
    <citation type="submission" date="2023-05" db="EMBL/GenBank/DDBJ databases">
        <authorList>
            <consortium name="Lawrence Berkeley National Laboratory"/>
            <person name="Steindorff A."/>
            <person name="Hensen N."/>
            <person name="Bonometti L."/>
            <person name="Westerberg I."/>
            <person name="Brannstrom I.O."/>
            <person name="Guillou S."/>
            <person name="Cros-Aarteil S."/>
            <person name="Calhoun S."/>
            <person name="Haridas S."/>
            <person name="Kuo A."/>
            <person name="Mondo S."/>
            <person name="Pangilinan J."/>
            <person name="Riley R."/>
            <person name="Labutti K."/>
            <person name="Andreopoulos B."/>
            <person name="Lipzen A."/>
            <person name="Chen C."/>
            <person name="Yanf M."/>
            <person name="Daum C."/>
            <person name="Ng V."/>
            <person name="Clum A."/>
            <person name="Ohm R."/>
            <person name="Martin F."/>
            <person name="Silar P."/>
            <person name="Natvig D."/>
            <person name="Lalanne C."/>
            <person name="Gautier V."/>
            <person name="Ament-Velasquez S.L."/>
            <person name="Kruys A."/>
            <person name="Hutchinson M.I."/>
            <person name="Powell A.J."/>
            <person name="Barry K."/>
            <person name="Miller A.N."/>
            <person name="Grigoriev I.V."/>
            <person name="Debuchy R."/>
            <person name="Gladieux P."/>
            <person name="Thoren M.H."/>
            <person name="Johannesson H."/>
        </authorList>
    </citation>
    <scope>NUCLEOTIDE SEQUENCE</scope>
    <source>
        <strain evidence="1">CBS 731.68</strain>
    </source>
</reference>
<dbReference type="GeneID" id="87830819"/>
<dbReference type="Pfam" id="PF12511">
    <property type="entry name" value="DUF3716"/>
    <property type="match status" value="1"/>
</dbReference>
<dbReference type="AlphaFoldDB" id="A0AAN6TQH2"/>
<gene>
    <name evidence="1" type="ORF">N657DRAFT_650886</name>
</gene>
<evidence type="ECO:0000313" key="2">
    <source>
        <dbReference type="Proteomes" id="UP001302602"/>
    </source>
</evidence>
<proteinExistence type="predicted"/>